<dbReference type="Gene3D" id="3.80.10.10">
    <property type="entry name" value="Ribonuclease Inhibitor"/>
    <property type="match status" value="1"/>
</dbReference>
<comment type="caution">
    <text evidence="2">The sequence shown here is derived from an EMBL/GenBank/DDBJ whole genome shotgun (WGS) entry which is preliminary data.</text>
</comment>
<feature type="coiled-coil region" evidence="1">
    <location>
        <begin position="4"/>
        <end position="45"/>
    </location>
</feature>
<reference evidence="2 3" key="1">
    <citation type="journal article" date="2018" name="Evol. Lett.">
        <title>Horizontal gene cluster transfer increased hallucinogenic mushroom diversity.</title>
        <authorList>
            <person name="Reynolds H.T."/>
            <person name="Vijayakumar V."/>
            <person name="Gluck-Thaler E."/>
            <person name="Korotkin H.B."/>
            <person name="Matheny P.B."/>
            <person name="Slot J.C."/>
        </authorList>
    </citation>
    <scope>NUCLEOTIDE SEQUENCE [LARGE SCALE GENOMIC DNA]</scope>
    <source>
        <strain evidence="2 3">SRW20</strain>
    </source>
</reference>
<dbReference type="SUPFAM" id="SSF52047">
    <property type="entry name" value="RNI-like"/>
    <property type="match status" value="1"/>
</dbReference>
<evidence type="ECO:0000256" key="1">
    <source>
        <dbReference type="SAM" id="Coils"/>
    </source>
</evidence>
<sequence>MDHKRSLLASIHSLEDQKQALLQDLSALEAELQAKQAQYYSVLNEETYLYRLPDELISSIFLTCQAMTRLSRKISTPFEIVASHVSHRWRDVVLSTPLLWNVIDLRIRPTNHVPGLAYARLEAHLARSLYTCLLDITLEFLMQGDISGYLCLLAAHSERWKKLSLLTRYEQVGDIQAALSHARAPVLEHLSLSIGKPLEGPRRPYQNVYPSILPSSANTLSFVRLGGLALGHSHPPTPCVTTLHLDGWTRHFLTHEQFKTILEATTALENLSLNQLYVRPPRDPLTILQPVKLPYLHRLRVRGASWGVSWDLLEVPNLQSLSLQDIDTFDLKIMSSVQSLSVESCGFGGVDLRNLLNAFPNLAILSIDESIPDIYSMFLPDPALPKPWPHLQSISLRNLQPNDIGHFCNMVFDFKETHEKFSQVYLDRRSRTVLRTKHRLDWLQDRVKVGNKDFADPWPPGLGYEDPHDLLE</sequence>
<organism evidence="2 3">
    <name type="scientific">Gymnopilus dilepis</name>
    <dbReference type="NCBI Taxonomy" id="231916"/>
    <lineage>
        <taxon>Eukaryota</taxon>
        <taxon>Fungi</taxon>
        <taxon>Dikarya</taxon>
        <taxon>Basidiomycota</taxon>
        <taxon>Agaricomycotina</taxon>
        <taxon>Agaricomycetes</taxon>
        <taxon>Agaricomycetidae</taxon>
        <taxon>Agaricales</taxon>
        <taxon>Agaricineae</taxon>
        <taxon>Hymenogastraceae</taxon>
        <taxon>Gymnopilus</taxon>
    </lineage>
</organism>
<evidence type="ECO:0000313" key="3">
    <source>
        <dbReference type="Proteomes" id="UP000284706"/>
    </source>
</evidence>
<dbReference type="EMBL" id="NHYE01001386">
    <property type="protein sequence ID" value="PPQ96244.1"/>
    <property type="molecule type" value="Genomic_DNA"/>
</dbReference>
<gene>
    <name evidence="2" type="ORF">CVT26_005571</name>
</gene>
<dbReference type="STRING" id="231916.A0A409XZP2"/>
<dbReference type="SUPFAM" id="SSF81383">
    <property type="entry name" value="F-box domain"/>
    <property type="match status" value="1"/>
</dbReference>
<dbReference type="Proteomes" id="UP000284706">
    <property type="component" value="Unassembled WGS sequence"/>
</dbReference>
<proteinExistence type="predicted"/>
<dbReference type="InterPro" id="IPR036047">
    <property type="entry name" value="F-box-like_dom_sf"/>
</dbReference>
<keyword evidence="3" id="KW-1185">Reference proteome</keyword>
<protein>
    <submittedName>
        <fullName evidence="2">Uncharacterized protein</fullName>
    </submittedName>
</protein>
<evidence type="ECO:0000313" key="2">
    <source>
        <dbReference type="EMBL" id="PPQ96244.1"/>
    </source>
</evidence>
<dbReference type="OrthoDB" id="3203373at2759"/>
<dbReference type="InterPro" id="IPR032675">
    <property type="entry name" value="LRR_dom_sf"/>
</dbReference>
<accession>A0A409XZP2</accession>
<dbReference type="InParanoid" id="A0A409XZP2"/>
<dbReference type="Gene3D" id="1.20.1280.50">
    <property type="match status" value="1"/>
</dbReference>
<keyword evidence="1" id="KW-0175">Coiled coil</keyword>
<dbReference type="AlphaFoldDB" id="A0A409XZP2"/>
<name>A0A409XZP2_9AGAR</name>